<dbReference type="PANTHER" id="PTHR42872:SF6">
    <property type="entry name" value="PROTEIN-GLUTAMATE METHYLESTERASE_PROTEIN-GLUTAMINE GLUTAMINASE"/>
    <property type="match status" value="1"/>
</dbReference>
<dbReference type="AlphaFoldDB" id="X0X920"/>
<protein>
    <recommendedName>
        <fullName evidence="1">Response regulatory domain-containing protein</fullName>
    </recommendedName>
</protein>
<feature type="domain" description="Response regulatory" evidence="1">
    <location>
        <begin position="7"/>
        <end position="65"/>
    </location>
</feature>
<organism evidence="2">
    <name type="scientific">marine sediment metagenome</name>
    <dbReference type="NCBI Taxonomy" id="412755"/>
    <lineage>
        <taxon>unclassified sequences</taxon>
        <taxon>metagenomes</taxon>
        <taxon>ecological metagenomes</taxon>
    </lineage>
</organism>
<dbReference type="GO" id="GO:0000160">
    <property type="term" value="P:phosphorelay signal transduction system"/>
    <property type="evidence" value="ECO:0007669"/>
    <property type="project" value="InterPro"/>
</dbReference>
<dbReference type="PANTHER" id="PTHR42872">
    <property type="entry name" value="PROTEIN-GLUTAMATE METHYLESTERASE/PROTEIN-GLUTAMINE GLUTAMINASE"/>
    <property type="match status" value="1"/>
</dbReference>
<evidence type="ECO:0000259" key="1">
    <source>
        <dbReference type="PROSITE" id="PS50110"/>
    </source>
</evidence>
<reference evidence="2" key="1">
    <citation type="journal article" date="2014" name="Front. Microbiol.">
        <title>High frequency of phylogenetically diverse reductive dehalogenase-homologous genes in deep subseafloor sedimentary metagenomes.</title>
        <authorList>
            <person name="Kawai M."/>
            <person name="Futagami T."/>
            <person name="Toyoda A."/>
            <person name="Takaki Y."/>
            <person name="Nishi S."/>
            <person name="Hori S."/>
            <person name="Arai W."/>
            <person name="Tsubouchi T."/>
            <person name="Morono Y."/>
            <person name="Uchiyama I."/>
            <person name="Ito T."/>
            <person name="Fujiyama A."/>
            <person name="Inagaki F."/>
            <person name="Takami H."/>
        </authorList>
    </citation>
    <scope>NUCLEOTIDE SEQUENCE</scope>
    <source>
        <strain evidence="2">Expedition CK06-06</strain>
    </source>
</reference>
<accession>X0X920</accession>
<dbReference type="InterPro" id="IPR011006">
    <property type="entry name" value="CheY-like_superfamily"/>
</dbReference>
<name>X0X920_9ZZZZ</name>
<proteinExistence type="predicted"/>
<dbReference type="SUPFAM" id="SSF52172">
    <property type="entry name" value="CheY-like"/>
    <property type="match status" value="1"/>
</dbReference>
<evidence type="ECO:0000313" key="2">
    <source>
        <dbReference type="EMBL" id="GAG39540.1"/>
    </source>
</evidence>
<gene>
    <name evidence="2" type="ORF">S01H1_65754</name>
</gene>
<dbReference type="InterPro" id="IPR001789">
    <property type="entry name" value="Sig_transdc_resp-reg_receiver"/>
</dbReference>
<comment type="caution">
    <text evidence="2">The sequence shown here is derived from an EMBL/GenBank/DDBJ whole genome shotgun (WGS) entry which is preliminary data.</text>
</comment>
<dbReference type="Pfam" id="PF00072">
    <property type="entry name" value="Response_reg"/>
    <property type="match status" value="1"/>
</dbReference>
<feature type="non-terminal residue" evidence="2">
    <location>
        <position position="65"/>
    </location>
</feature>
<dbReference type="EMBL" id="BARS01043431">
    <property type="protein sequence ID" value="GAG39540.1"/>
    <property type="molecule type" value="Genomic_DNA"/>
</dbReference>
<dbReference type="PROSITE" id="PS50110">
    <property type="entry name" value="RESPONSE_REGULATORY"/>
    <property type="match status" value="1"/>
</dbReference>
<dbReference type="Gene3D" id="3.40.50.2300">
    <property type="match status" value="1"/>
</dbReference>
<sequence length="65" mass="7139">MNGVATRILIVDDSALYRQSIRNVLRDINGVDVVGVAKDGVEALQKIEDVDPDLLTLDVKMPDMD</sequence>